<dbReference type="GO" id="GO:0005886">
    <property type="term" value="C:plasma membrane"/>
    <property type="evidence" value="ECO:0007669"/>
    <property type="project" value="TreeGrafter"/>
</dbReference>
<dbReference type="PROSITE" id="PS50893">
    <property type="entry name" value="ABC_TRANSPORTER_2"/>
    <property type="match status" value="1"/>
</dbReference>
<dbReference type="AlphaFoldDB" id="A0A158HMK0"/>
<keyword evidence="8" id="KW-1185">Reference proteome</keyword>
<keyword evidence="1" id="KW-0813">Transport</keyword>
<dbReference type="InterPro" id="IPR003439">
    <property type="entry name" value="ABC_transporter-like_ATP-bd"/>
</dbReference>
<evidence type="ECO:0000256" key="4">
    <source>
        <dbReference type="ARBA" id="ARBA00022741"/>
    </source>
</evidence>
<sequence>MTAALELHRVTKRFGATEILRGVDLAIVRGERHALIGPNGAGKSTLFDLVSGRARASGGRIVVGGVDVSGMPAHRVARQGLARSFQTTSVFGGLSVVDNVRCALLGAPAARVADRWFRSRAIDRKAEAILESIGLARRRNERAASLSYAEQRALDLGIALATDAPLLLLDEPTAGMNRAESARALDLIRSTTHGRTLLIVEHDMQAVFALADRISVLVRGEVIATGTPAEIRVNETVREAYLGDDEASR</sequence>
<dbReference type="RefSeq" id="WP_087630582.1">
    <property type="nucleotide sequence ID" value="NZ_FCNZ02000008.1"/>
</dbReference>
<dbReference type="GO" id="GO:0016887">
    <property type="term" value="F:ATP hydrolysis activity"/>
    <property type="evidence" value="ECO:0007669"/>
    <property type="project" value="InterPro"/>
</dbReference>
<dbReference type="Proteomes" id="UP000054717">
    <property type="component" value="Unassembled WGS sequence"/>
</dbReference>
<dbReference type="PANTHER" id="PTHR45772">
    <property type="entry name" value="CONSERVED COMPONENT OF ABC TRANSPORTER FOR NATURAL AMINO ACIDS-RELATED"/>
    <property type="match status" value="1"/>
</dbReference>
<evidence type="ECO:0000256" key="1">
    <source>
        <dbReference type="ARBA" id="ARBA00022448"/>
    </source>
</evidence>
<evidence type="ECO:0000313" key="8">
    <source>
        <dbReference type="Proteomes" id="UP000054717"/>
    </source>
</evidence>
<dbReference type="InterPro" id="IPR003593">
    <property type="entry name" value="AAA+_ATPase"/>
</dbReference>
<dbReference type="CDD" id="cd03219">
    <property type="entry name" value="ABC_Mj1267_LivG_branched"/>
    <property type="match status" value="1"/>
</dbReference>
<dbReference type="PANTHER" id="PTHR45772:SF3">
    <property type="entry name" value="ABC TRANSPORTER ATP-BINDING PROTEIN"/>
    <property type="match status" value="1"/>
</dbReference>
<dbReference type="InterPro" id="IPR032823">
    <property type="entry name" value="BCA_ABC_TP_C"/>
</dbReference>
<dbReference type="InterPro" id="IPR027417">
    <property type="entry name" value="P-loop_NTPase"/>
</dbReference>
<feature type="domain" description="ABC transporter" evidence="6">
    <location>
        <begin position="5"/>
        <end position="244"/>
    </location>
</feature>
<accession>A0A158HMK0</accession>
<dbReference type="STRING" id="326475.AWB66_02479"/>
<dbReference type="Pfam" id="PF12399">
    <property type="entry name" value="BCA_ABC_TP_C"/>
    <property type="match status" value="1"/>
</dbReference>
<dbReference type="SUPFAM" id="SSF52540">
    <property type="entry name" value="P-loop containing nucleoside triphosphate hydrolases"/>
    <property type="match status" value="1"/>
</dbReference>
<keyword evidence="5" id="KW-0067">ATP-binding</keyword>
<keyword evidence="4" id="KW-0547">Nucleotide-binding</keyword>
<name>A0A158HMK0_9BURK</name>
<evidence type="ECO:0000259" key="6">
    <source>
        <dbReference type="PROSITE" id="PS50893"/>
    </source>
</evidence>
<evidence type="ECO:0000256" key="5">
    <source>
        <dbReference type="ARBA" id="ARBA00022840"/>
    </source>
</evidence>
<dbReference type="InterPro" id="IPR051120">
    <property type="entry name" value="ABC_AA/LPS_Transport"/>
</dbReference>
<protein>
    <submittedName>
        <fullName evidence="7">ABC transporter</fullName>
    </submittedName>
</protein>
<dbReference type="Pfam" id="PF00005">
    <property type="entry name" value="ABC_tran"/>
    <property type="match status" value="1"/>
</dbReference>
<dbReference type="EMBL" id="FCNZ02000008">
    <property type="protein sequence ID" value="SAL45605.1"/>
    <property type="molecule type" value="Genomic_DNA"/>
</dbReference>
<gene>
    <name evidence="7" type="ORF">AWB66_02479</name>
</gene>
<reference evidence="7" key="1">
    <citation type="submission" date="2016-01" db="EMBL/GenBank/DDBJ databases">
        <authorList>
            <person name="Peeters Charlotte."/>
        </authorList>
    </citation>
    <scope>NUCLEOTIDE SEQUENCE</scope>
    <source>
        <strain evidence="7">LMG 22936</strain>
    </source>
</reference>
<dbReference type="SMART" id="SM00382">
    <property type="entry name" value="AAA"/>
    <property type="match status" value="1"/>
</dbReference>
<organism evidence="7 8">
    <name type="scientific">Caballeronia telluris</name>
    <dbReference type="NCBI Taxonomy" id="326475"/>
    <lineage>
        <taxon>Bacteria</taxon>
        <taxon>Pseudomonadati</taxon>
        <taxon>Pseudomonadota</taxon>
        <taxon>Betaproteobacteria</taxon>
        <taxon>Burkholderiales</taxon>
        <taxon>Burkholderiaceae</taxon>
        <taxon>Caballeronia</taxon>
    </lineage>
</organism>
<keyword evidence="3" id="KW-0472">Membrane</keyword>
<evidence type="ECO:0000313" key="7">
    <source>
        <dbReference type="EMBL" id="SAL45605.1"/>
    </source>
</evidence>
<proteinExistence type="predicted"/>
<keyword evidence="3" id="KW-0997">Cell inner membrane</keyword>
<dbReference type="GO" id="GO:0005524">
    <property type="term" value="F:ATP binding"/>
    <property type="evidence" value="ECO:0007669"/>
    <property type="project" value="UniProtKB-KW"/>
</dbReference>
<keyword evidence="2" id="KW-1003">Cell membrane</keyword>
<evidence type="ECO:0000256" key="3">
    <source>
        <dbReference type="ARBA" id="ARBA00022519"/>
    </source>
</evidence>
<comment type="caution">
    <text evidence="7">The sequence shown here is derived from an EMBL/GenBank/DDBJ whole genome shotgun (WGS) entry which is preliminary data.</text>
</comment>
<evidence type="ECO:0000256" key="2">
    <source>
        <dbReference type="ARBA" id="ARBA00022475"/>
    </source>
</evidence>
<dbReference type="Gene3D" id="3.40.50.300">
    <property type="entry name" value="P-loop containing nucleotide triphosphate hydrolases"/>
    <property type="match status" value="1"/>
</dbReference>